<organism evidence="2 3">
    <name type="scientific">Vanilla planifolia</name>
    <name type="common">Vanilla</name>
    <dbReference type="NCBI Taxonomy" id="51239"/>
    <lineage>
        <taxon>Eukaryota</taxon>
        <taxon>Viridiplantae</taxon>
        <taxon>Streptophyta</taxon>
        <taxon>Embryophyta</taxon>
        <taxon>Tracheophyta</taxon>
        <taxon>Spermatophyta</taxon>
        <taxon>Magnoliopsida</taxon>
        <taxon>Liliopsida</taxon>
        <taxon>Asparagales</taxon>
        <taxon>Orchidaceae</taxon>
        <taxon>Vanilloideae</taxon>
        <taxon>Vanilleae</taxon>
        <taxon>Vanilla</taxon>
    </lineage>
</organism>
<evidence type="ECO:0008006" key="4">
    <source>
        <dbReference type="Google" id="ProtNLM"/>
    </source>
</evidence>
<dbReference type="AlphaFoldDB" id="A0A835QAJ9"/>
<sequence length="103" mass="11754">MRNRMVFIAARMFMSIDMVRCSNSLLLQILQQGSKGAGRASCLHVRCPFLYGGNLHHFSCSFPLTLSIWKQMILFILHAVQKLHSFLLPNICETNLASLRKKC</sequence>
<evidence type="ECO:0000313" key="3">
    <source>
        <dbReference type="Proteomes" id="UP000639772"/>
    </source>
</evidence>
<dbReference type="Proteomes" id="UP000639772">
    <property type="component" value="Chromosome 10"/>
</dbReference>
<feature type="signal peptide" evidence="1">
    <location>
        <begin position="1"/>
        <end position="21"/>
    </location>
</feature>
<feature type="chain" id="PRO_5032965472" description="Secreted protein" evidence="1">
    <location>
        <begin position="22"/>
        <end position="103"/>
    </location>
</feature>
<proteinExistence type="predicted"/>
<keyword evidence="1" id="KW-0732">Signal</keyword>
<comment type="caution">
    <text evidence="2">The sequence shown here is derived from an EMBL/GenBank/DDBJ whole genome shotgun (WGS) entry which is preliminary data.</text>
</comment>
<gene>
    <name evidence="2" type="ORF">HPP92_019572</name>
</gene>
<name>A0A835QAJ9_VANPL</name>
<protein>
    <recommendedName>
        <fullName evidence="4">Secreted protein</fullName>
    </recommendedName>
</protein>
<evidence type="ECO:0000313" key="2">
    <source>
        <dbReference type="EMBL" id="KAG0465408.1"/>
    </source>
</evidence>
<reference evidence="2 3" key="1">
    <citation type="journal article" date="2020" name="Nat. Food">
        <title>A phased Vanilla planifolia genome enables genetic improvement of flavour and production.</title>
        <authorList>
            <person name="Hasing T."/>
            <person name="Tang H."/>
            <person name="Brym M."/>
            <person name="Khazi F."/>
            <person name="Huang T."/>
            <person name="Chambers A.H."/>
        </authorList>
    </citation>
    <scope>NUCLEOTIDE SEQUENCE [LARGE SCALE GENOMIC DNA]</scope>
    <source>
        <tissue evidence="2">Leaf</tissue>
    </source>
</reference>
<accession>A0A835QAJ9</accession>
<dbReference type="EMBL" id="JADCNM010000010">
    <property type="protein sequence ID" value="KAG0465408.1"/>
    <property type="molecule type" value="Genomic_DNA"/>
</dbReference>
<evidence type="ECO:0000256" key="1">
    <source>
        <dbReference type="SAM" id="SignalP"/>
    </source>
</evidence>